<name>A0A1Q3DAI3_CEPFO</name>
<dbReference type="EMBL" id="BDDD01005503">
    <property type="protein sequence ID" value="GAV89445.1"/>
    <property type="molecule type" value="Genomic_DNA"/>
</dbReference>
<reference evidence="2" key="1">
    <citation type="submission" date="2016-04" db="EMBL/GenBank/DDBJ databases">
        <title>Cephalotus genome sequencing.</title>
        <authorList>
            <person name="Fukushima K."/>
            <person name="Hasebe M."/>
            <person name="Fang X."/>
        </authorList>
    </citation>
    <scope>NUCLEOTIDE SEQUENCE [LARGE SCALE GENOMIC DNA]</scope>
    <source>
        <strain evidence="2">cv. St1</strain>
    </source>
</reference>
<gene>
    <name evidence="1" type="ORF">CFOL_v3_32859</name>
</gene>
<comment type="caution">
    <text evidence="1">The sequence shown here is derived from an EMBL/GenBank/DDBJ whole genome shotgun (WGS) entry which is preliminary data.</text>
</comment>
<dbReference type="InterPro" id="IPR001944">
    <property type="entry name" value="Glycoside_Hdrlase_35"/>
</dbReference>
<dbReference type="PANTHER" id="PTHR23421">
    <property type="entry name" value="BETA-GALACTOSIDASE RELATED"/>
    <property type="match status" value="1"/>
</dbReference>
<proteinExistence type="predicted"/>
<organism evidence="1 2">
    <name type="scientific">Cephalotus follicularis</name>
    <name type="common">Albany pitcher plant</name>
    <dbReference type="NCBI Taxonomy" id="3775"/>
    <lineage>
        <taxon>Eukaryota</taxon>
        <taxon>Viridiplantae</taxon>
        <taxon>Streptophyta</taxon>
        <taxon>Embryophyta</taxon>
        <taxon>Tracheophyta</taxon>
        <taxon>Spermatophyta</taxon>
        <taxon>Magnoliopsida</taxon>
        <taxon>eudicotyledons</taxon>
        <taxon>Gunneridae</taxon>
        <taxon>Pentapetalae</taxon>
        <taxon>rosids</taxon>
        <taxon>fabids</taxon>
        <taxon>Oxalidales</taxon>
        <taxon>Cephalotaceae</taxon>
        <taxon>Cephalotus</taxon>
    </lineage>
</organism>
<dbReference type="GO" id="GO:0004553">
    <property type="term" value="F:hydrolase activity, hydrolyzing O-glycosyl compounds"/>
    <property type="evidence" value="ECO:0007669"/>
    <property type="project" value="InterPro"/>
</dbReference>
<dbReference type="Proteomes" id="UP000187406">
    <property type="component" value="Unassembled WGS sequence"/>
</dbReference>
<dbReference type="OrthoDB" id="1746053at2759"/>
<accession>A0A1Q3DAI3</accession>
<keyword evidence="2" id="KW-1185">Reference proteome</keyword>
<dbReference type="InParanoid" id="A0A1Q3DAI3"/>
<protein>
    <submittedName>
        <fullName evidence="1">Uncharacterized protein</fullName>
    </submittedName>
</protein>
<sequence length="85" mass="9800">MSWAANINVIKTYVFWIVHKPSPGNVGVQTSQLEMLSTYTDMLSWESYDEDISSLDDSLTLTSNGLLEQINVTRDMSDYLWYITR</sequence>
<dbReference type="GO" id="GO:0005975">
    <property type="term" value="P:carbohydrate metabolic process"/>
    <property type="evidence" value="ECO:0007669"/>
    <property type="project" value="InterPro"/>
</dbReference>
<evidence type="ECO:0000313" key="2">
    <source>
        <dbReference type="Proteomes" id="UP000187406"/>
    </source>
</evidence>
<dbReference type="AlphaFoldDB" id="A0A1Q3DAI3"/>
<dbReference type="STRING" id="3775.A0A1Q3DAI3"/>
<evidence type="ECO:0000313" key="1">
    <source>
        <dbReference type="EMBL" id="GAV89445.1"/>
    </source>
</evidence>